<protein>
    <recommendedName>
        <fullName evidence="4">LTXXQ motif family protein</fullName>
    </recommendedName>
</protein>
<keyword evidence="1" id="KW-0732">Signal</keyword>
<accession>A0A7G1G9T2</accession>
<evidence type="ECO:0000256" key="1">
    <source>
        <dbReference type="SAM" id="SignalP"/>
    </source>
</evidence>
<sequence length="202" mass="23885">MKKILSIITLVAVLIVFSVSSFANGYGYQQPQTNPNGVYGRKGGQNWNNQPMNMQMQQRGRRNNKRMNGERMNFGNKDAQIKNQEFIELLAEKYTPDTSNEWKTIFIDREKLIDTIRSDEKIQELREKVMYSQDQRKIQYFRSKFDNGNIEKMREYQNDLITAIKYDDSDMIKNILNKMLVLEKDMNTNIKNAYDEILKSIK</sequence>
<gene>
    <name evidence="2" type="ORF">OSSY52_09930</name>
</gene>
<evidence type="ECO:0000313" key="3">
    <source>
        <dbReference type="Proteomes" id="UP000516361"/>
    </source>
</evidence>
<dbReference type="RefSeq" id="WP_190615919.1">
    <property type="nucleotide sequence ID" value="NZ_AP018712.1"/>
</dbReference>
<reference evidence="2 3" key="1">
    <citation type="submission" date="2018-06" db="EMBL/GenBank/DDBJ databases">
        <title>Genome sequencing of Oceanotoga sp. sy52.</title>
        <authorList>
            <person name="Mori K."/>
        </authorList>
    </citation>
    <scope>NUCLEOTIDE SEQUENCE [LARGE SCALE GENOMIC DNA]</scope>
    <source>
        <strain evidence="3">sy52</strain>
    </source>
</reference>
<organism evidence="2 3">
    <name type="scientific">Tepiditoga spiralis</name>
    <dbReference type="NCBI Taxonomy" id="2108365"/>
    <lineage>
        <taxon>Bacteria</taxon>
        <taxon>Thermotogati</taxon>
        <taxon>Thermotogota</taxon>
        <taxon>Thermotogae</taxon>
        <taxon>Petrotogales</taxon>
        <taxon>Petrotogaceae</taxon>
        <taxon>Tepiditoga</taxon>
    </lineage>
</organism>
<dbReference type="AlphaFoldDB" id="A0A7G1G9T2"/>
<name>A0A7G1G9T2_9BACT</name>
<dbReference type="KEGG" id="ocy:OSSY52_09930"/>
<dbReference type="InParanoid" id="A0A7G1G9T2"/>
<evidence type="ECO:0000313" key="2">
    <source>
        <dbReference type="EMBL" id="BBE30852.1"/>
    </source>
</evidence>
<feature type="chain" id="PRO_5029013607" description="LTXXQ motif family protein" evidence="1">
    <location>
        <begin position="24"/>
        <end position="202"/>
    </location>
</feature>
<proteinExistence type="predicted"/>
<dbReference type="EMBL" id="AP018712">
    <property type="protein sequence ID" value="BBE30852.1"/>
    <property type="molecule type" value="Genomic_DNA"/>
</dbReference>
<dbReference type="Proteomes" id="UP000516361">
    <property type="component" value="Chromosome"/>
</dbReference>
<keyword evidence="3" id="KW-1185">Reference proteome</keyword>
<feature type="signal peptide" evidence="1">
    <location>
        <begin position="1"/>
        <end position="23"/>
    </location>
</feature>
<evidence type="ECO:0008006" key="4">
    <source>
        <dbReference type="Google" id="ProtNLM"/>
    </source>
</evidence>